<keyword evidence="2 6" id="KW-0689">Ribosomal protein</keyword>
<dbReference type="RefSeq" id="YP_008757387.1">
    <property type="nucleotide sequence ID" value="NC_022667.1"/>
</dbReference>
<evidence type="ECO:0000256" key="4">
    <source>
        <dbReference type="ARBA" id="ARBA00040565"/>
    </source>
</evidence>
<dbReference type="GO" id="GO:1990904">
    <property type="term" value="C:ribonucleoprotein complex"/>
    <property type="evidence" value="ECO:0007669"/>
    <property type="project" value="UniProtKB-KW"/>
</dbReference>
<protein>
    <recommendedName>
        <fullName evidence="4">Large ribosomal subunit protein uL4m</fullName>
    </recommendedName>
</protein>
<dbReference type="GO" id="GO:0003735">
    <property type="term" value="F:structural constituent of ribosome"/>
    <property type="evidence" value="ECO:0007669"/>
    <property type="project" value="InterPro"/>
</dbReference>
<evidence type="ECO:0000256" key="2">
    <source>
        <dbReference type="ARBA" id="ARBA00022980"/>
    </source>
</evidence>
<dbReference type="Pfam" id="PF00573">
    <property type="entry name" value="Ribosomal_L4"/>
    <property type="match status" value="1"/>
</dbReference>
<evidence type="ECO:0000256" key="5">
    <source>
        <dbReference type="SAM" id="Phobius"/>
    </source>
</evidence>
<evidence type="ECO:0000256" key="1">
    <source>
        <dbReference type="ARBA" id="ARBA00010528"/>
    </source>
</evidence>
<dbReference type="AlphaFoldDB" id="U3TTZ0"/>
<keyword evidence="6" id="KW-0934">Plastid</keyword>
<dbReference type="GO" id="GO:0006412">
    <property type="term" value="P:translation"/>
    <property type="evidence" value="ECO:0007669"/>
    <property type="project" value="InterPro"/>
</dbReference>
<dbReference type="EMBL" id="AP013071">
    <property type="protein sequence ID" value="BAN94667.1"/>
    <property type="molecule type" value="Genomic_DNA"/>
</dbReference>
<dbReference type="SUPFAM" id="SSF52166">
    <property type="entry name" value="Ribosomal protein L4"/>
    <property type="match status" value="1"/>
</dbReference>
<keyword evidence="6" id="KW-0933">Apicoplast</keyword>
<keyword evidence="3" id="KW-0687">Ribonucleoprotein</keyword>
<dbReference type="InterPro" id="IPR013005">
    <property type="entry name" value="Ribosomal_uL4-like"/>
</dbReference>
<proteinExistence type="inferred from homology"/>
<gene>
    <name evidence="6" type="primary">rpl4</name>
</gene>
<comment type="similarity">
    <text evidence="1">Belongs to the universal ribosomal protein uL4 family.</text>
</comment>
<dbReference type="PANTHER" id="PTHR10746">
    <property type="entry name" value="50S RIBOSOMAL PROTEIN L4"/>
    <property type="match status" value="1"/>
</dbReference>
<keyword evidence="5" id="KW-0812">Transmembrane</keyword>
<dbReference type="GeneID" id="17427167"/>
<evidence type="ECO:0000256" key="3">
    <source>
        <dbReference type="ARBA" id="ARBA00023274"/>
    </source>
</evidence>
<reference evidence="6" key="1">
    <citation type="submission" date="2013-06" db="EMBL/GenBank/DDBJ databases">
        <title>The apicoplast genome of highly pathogenic bird apicomplex protozoa, Leucocytozoon caulleryi.</title>
        <authorList>
            <person name="Imura T."/>
            <person name="Sato S."/>
            <person name="Sato Y."/>
            <person name="Sakamoto D."/>
            <person name="Isobe T."/>
            <person name="Sasaki K."/>
            <person name="Murata K."/>
            <person name="Holder T."/>
            <person name="Yukawa M."/>
        </authorList>
    </citation>
    <scope>NUCLEOTIDE SEQUENCE</scope>
    <source>
        <strain evidence="6">Niigata</strain>
    </source>
</reference>
<feature type="transmembrane region" description="Helical" evidence="5">
    <location>
        <begin position="133"/>
        <end position="150"/>
    </location>
</feature>
<dbReference type="GO" id="GO:0005840">
    <property type="term" value="C:ribosome"/>
    <property type="evidence" value="ECO:0007669"/>
    <property type="project" value="UniProtKB-KW"/>
</dbReference>
<feature type="transmembrane region" description="Helical" evidence="5">
    <location>
        <begin position="104"/>
        <end position="121"/>
    </location>
</feature>
<keyword evidence="5" id="KW-1133">Transmembrane helix</keyword>
<dbReference type="Gene3D" id="3.40.1370.10">
    <property type="match status" value="1"/>
</dbReference>
<accession>U3TTZ0</accession>
<geneLocation type="apicoplast" evidence="6"/>
<sequence length="209" mass="25330">MYIIILNINNIFNIAFKYKYSFFIKLYLNNYIKIYKLLTYLIRHYLIYKKNITKHTKHRSLIHTSNKKIRVQKGLGKARLKNISSPICKQGACVFGPFFVNNVIMYNGLTYQLIYVYLLINKRSNIIILKYEYLIKYLYFFLSFKIMNLMDLINKILYFKGIVSNKKNIIFFGNYINKYLNKDLFKMYNFNQKYIIMSLILCNYIIFII</sequence>
<keyword evidence="5" id="KW-0472">Membrane</keyword>
<dbReference type="InterPro" id="IPR002136">
    <property type="entry name" value="Ribosomal_uL4"/>
</dbReference>
<feature type="transmembrane region" description="Helical" evidence="5">
    <location>
        <begin position="190"/>
        <end position="208"/>
    </location>
</feature>
<dbReference type="InterPro" id="IPR023574">
    <property type="entry name" value="Ribosomal_uL4_dom_sf"/>
</dbReference>
<dbReference type="PANTHER" id="PTHR10746:SF6">
    <property type="entry name" value="LARGE RIBOSOMAL SUBUNIT PROTEIN UL4M"/>
    <property type="match status" value="1"/>
</dbReference>
<organism evidence="6">
    <name type="scientific">Leucocytozoon caulleryi</name>
    <dbReference type="NCBI Taxonomy" id="211597"/>
    <lineage>
        <taxon>Eukaryota</taxon>
        <taxon>Sar</taxon>
        <taxon>Alveolata</taxon>
        <taxon>Apicomplexa</taxon>
        <taxon>Aconoidasida</taxon>
        <taxon>Haemosporida</taxon>
        <taxon>Leucocytozoidae</taxon>
        <taxon>Leucocytozoon</taxon>
    </lineage>
</organism>
<evidence type="ECO:0000313" key="6">
    <source>
        <dbReference type="EMBL" id="BAN94667.1"/>
    </source>
</evidence>
<name>U3TTZ0_LEUCU</name>